<dbReference type="EnsemblMetazoa" id="RPRC011825-RA">
    <property type="protein sequence ID" value="RPRC011825-PA"/>
    <property type="gene ID" value="RPRC011825"/>
</dbReference>
<accession>T1I6A6</accession>
<dbReference type="AlphaFoldDB" id="T1I6A6"/>
<dbReference type="InParanoid" id="T1I6A6"/>
<keyword evidence="2" id="KW-1185">Reference proteome</keyword>
<evidence type="ECO:0000313" key="1">
    <source>
        <dbReference type="EnsemblMetazoa" id="RPRC011825-PA"/>
    </source>
</evidence>
<dbReference type="HOGENOM" id="CLU_2253353_0_0_1"/>
<dbReference type="EMBL" id="ACPB03009892">
    <property type="status" value="NOT_ANNOTATED_CDS"/>
    <property type="molecule type" value="Genomic_DNA"/>
</dbReference>
<organism evidence="1 2">
    <name type="scientific">Rhodnius prolixus</name>
    <name type="common">Triatomid bug</name>
    <dbReference type="NCBI Taxonomy" id="13249"/>
    <lineage>
        <taxon>Eukaryota</taxon>
        <taxon>Metazoa</taxon>
        <taxon>Ecdysozoa</taxon>
        <taxon>Arthropoda</taxon>
        <taxon>Hexapoda</taxon>
        <taxon>Insecta</taxon>
        <taxon>Pterygota</taxon>
        <taxon>Neoptera</taxon>
        <taxon>Paraneoptera</taxon>
        <taxon>Hemiptera</taxon>
        <taxon>Heteroptera</taxon>
        <taxon>Panheteroptera</taxon>
        <taxon>Cimicomorpha</taxon>
        <taxon>Reduviidae</taxon>
        <taxon>Triatominae</taxon>
        <taxon>Rhodnius</taxon>
    </lineage>
</organism>
<sequence length="104" mass="11693">MTNNLKKELIQFQPRKDVWGQIWAGAGVDLVVMSVALKMGDSQSCSKLPPPLEMHRHALSSQLSLSAKEIDSNLTKLQAFSALVHLQMQSRLDSDTPRFRNAFR</sequence>
<name>T1I6A6_RHOPR</name>
<protein>
    <submittedName>
        <fullName evidence="1">Uncharacterized protein</fullName>
    </submittedName>
</protein>
<dbReference type="Proteomes" id="UP000015103">
    <property type="component" value="Unassembled WGS sequence"/>
</dbReference>
<evidence type="ECO:0000313" key="2">
    <source>
        <dbReference type="Proteomes" id="UP000015103"/>
    </source>
</evidence>
<dbReference type="VEuPathDB" id="VectorBase:RPRC011825"/>
<proteinExistence type="predicted"/>
<reference evidence="1" key="1">
    <citation type="submission" date="2015-05" db="UniProtKB">
        <authorList>
            <consortium name="EnsemblMetazoa"/>
        </authorList>
    </citation>
    <scope>IDENTIFICATION</scope>
</reference>